<dbReference type="InterPro" id="IPR036480">
    <property type="entry name" value="CarbP_synth_ssu_N_sf"/>
</dbReference>
<sequence length="385" mass="41993">MNDSQTGVLALEDGSVFRGVAFGAKKTVVGEAVFNTSMTGYQEILTDPSYYGQIITMTAPMIGNYGVNEEDIEADKPMCTGFVVRELSPIASNWRSTATLPEYLEKHGIPGLEGIDTRALTKKLRVSGAMKCCISTEDISDEEAVQRAKDWEGIVGADYVKEVTCAATYVYGPKEAGWPYNPTRSTIRKPAREREIFKIAALDLGAKKSIFRELAFHGFEVHVFPATSTVEEIKAINPDGVFLSNGPGDPEPVTYVHETVRGLMNDYPVFGICLGHQIITHAIGAKTYKLKFGHRGGNQPVKNFETDFVAITAHNHGFATSEEGLAECGAEITEVNLNDNTIAGIKLKDKPVFSVQYHPEAGPGPSDANPNFEKFYQLVAQSKKA</sequence>
<accession>A0A7X1E9L3</accession>
<comment type="caution">
    <text evidence="13">The sequence shown here is derived from an EMBL/GenBank/DDBJ whole genome shotgun (WGS) entry which is preliminary data.</text>
</comment>
<proteinExistence type="inferred from homology"/>
<dbReference type="UniPathway" id="UPA00068">
    <property type="reaction ID" value="UER00171"/>
</dbReference>
<feature type="domain" description="Carbamoyl-phosphate synthase small subunit N-terminal" evidence="12">
    <location>
        <begin position="5"/>
        <end position="135"/>
    </location>
</feature>
<evidence type="ECO:0000313" key="14">
    <source>
        <dbReference type="Proteomes" id="UP000526501"/>
    </source>
</evidence>
<dbReference type="Pfam" id="PF00117">
    <property type="entry name" value="GATase"/>
    <property type="match status" value="1"/>
</dbReference>
<gene>
    <name evidence="11 13" type="primary">carA</name>
    <name evidence="13" type="ORF">H5P27_18165</name>
</gene>
<feature type="binding site" evidence="11">
    <location>
        <position position="277"/>
    </location>
    <ligand>
        <name>L-glutamine</name>
        <dbReference type="ChEBI" id="CHEBI:58359"/>
    </ligand>
</feature>
<organism evidence="13 14">
    <name type="scientific">Pelagicoccus albus</name>
    <dbReference type="NCBI Taxonomy" id="415222"/>
    <lineage>
        <taxon>Bacteria</taxon>
        <taxon>Pseudomonadati</taxon>
        <taxon>Verrucomicrobiota</taxon>
        <taxon>Opitutia</taxon>
        <taxon>Puniceicoccales</taxon>
        <taxon>Pelagicoccaceae</taxon>
        <taxon>Pelagicoccus</taxon>
    </lineage>
</organism>
<dbReference type="InterPro" id="IPR002474">
    <property type="entry name" value="CarbamoylP_synth_ssu_N"/>
</dbReference>
<evidence type="ECO:0000256" key="1">
    <source>
        <dbReference type="ARBA" id="ARBA00004812"/>
    </source>
</evidence>
<dbReference type="SUPFAM" id="SSF52021">
    <property type="entry name" value="Carbamoyl phosphate synthetase, small subunit N-terminal domain"/>
    <property type="match status" value="1"/>
</dbReference>
<comment type="subunit">
    <text evidence="11">Composed of two chains; the small (or glutamine) chain promotes the hydrolysis of glutamine to ammonia, which is used by the large (or ammonia) chain to synthesize carbamoyl phosphate. Tetramer of heterodimers (alpha,beta)4.</text>
</comment>
<dbReference type="PRINTS" id="PR00097">
    <property type="entry name" value="ANTSNTHASEII"/>
</dbReference>
<dbReference type="PANTHER" id="PTHR43418:SF7">
    <property type="entry name" value="CARBAMOYL-PHOSPHATE SYNTHASE SMALL CHAIN"/>
    <property type="match status" value="1"/>
</dbReference>
<comment type="pathway">
    <text evidence="2 11">Amino-acid biosynthesis; L-arginine biosynthesis; carbamoyl phosphate from bicarbonate: step 1/1.</text>
</comment>
<feature type="active site" description="Nucleophile" evidence="11">
    <location>
        <position position="273"/>
    </location>
</feature>
<dbReference type="FunFam" id="3.50.30.20:FF:000001">
    <property type="entry name" value="Carbamoyl-phosphate synthase small chain"/>
    <property type="match status" value="1"/>
</dbReference>
<feature type="binding site" evidence="11">
    <location>
        <position position="274"/>
    </location>
    <ligand>
        <name>L-glutamine</name>
        <dbReference type="ChEBI" id="CHEBI:58359"/>
    </ligand>
</feature>
<feature type="binding site" evidence="11">
    <location>
        <position position="318"/>
    </location>
    <ligand>
        <name>L-glutamine</name>
        <dbReference type="ChEBI" id="CHEBI:58359"/>
    </ligand>
</feature>
<evidence type="ECO:0000256" key="7">
    <source>
        <dbReference type="ARBA" id="ARBA00022962"/>
    </source>
</evidence>
<dbReference type="EMBL" id="JACHVC010000013">
    <property type="protein sequence ID" value="MBC2607985.1"/>
    <property type="molecule type" value="Genomic_DNA"/>
</dbReference>
<dbReference type="GO" id="GO:0006541">
    <property type="term" value="P:glutamine metabolic process"/>
    <property type="evidence" value="ECO:0007669"/>
    <property type="project" value="InterPro"/>
</dbReference>
<feature type="binding site" evidence="11">
    <location>
        <position position="315"/>
    </location>
    <ligand>
        <name>L-glutamine</name>
        <dbReference type="ChEBI" id="CHEBI:58359"/>
    </ligand>
</feature>
<keyword evidence="7 11" id="KW-0315">Glutamine amidotransferase</keyword>
<dbReference type="CDD" id="cd01744">
    <property type="entry name" value="GATase1_CPSase"/>
    <property type="match status" value="1"/>
</dbReference>
<dbReference type="NCBIfam" id="TIGR01368">
    <property type="entry name" value="CPSaseIIsmall"/>
    <property type="match status" value="1"/>
</dbReference>
<name>A0A7X1E9L3_9BACT</name>
<keyword evidence="5 11" id="KW-0547">Nucleotide-binding</keyword>
<dbReference type="SUPFAM" id="SSF52317">
    <property type="entry name" value="Class I glutamine amidotransferase-like"/>
    <property type="match status" value="1"/>
</dbReference>
<evidence type="ECO:0000256" key="3">
    <source>
        <dbReference type="ARBA" id="ARBA00007800"/>
    </source>
</evidence>
<dbReference type="EC" id="6.3.5.5" evidence="11"/>
<feature type="binding site" evidence="11">
    <location>
        <position position="246"/>
    </location>
    <ligand>
        <name>L-glutamine</name>
        <dbReference type="ChEBI" id="CHEBI:58359"/>
    </ligand>
</feature>
<feature type="binding site" evidence="11">
    <location>
        <position position="248"/>
    </location>
    <ligand>
        <name>L-glutamine</name>
        <dbReference type="ChEBI" id="CHEBI:58359"/>
    </ligand>
</feature>
<dbReference type="InterPro" id="IPR029062">
    <property type="entry name" value="Class_I_gatase-like"/>
</dbReference>
<evidence type="ECO:0000256" key="9">
    <source>
        <dbReference type="ARBA" id="ARBA00048816"/>
    </source>
</evidence>
<dbReference type="InterPro" id="IPR050472">
    <property type="entry name" value="Anth_synth/Amidotransfase"/>
</dbReference>
<dbReference type="InterPro" id="IPR035686">
    <property type="entry name" value="CPSase_GATase1"/>
</dbReference>
<dbReference type="GO" id="GO:0005524">
    <property type="term" value="F:ATP binding"/>
    <property type="evidence" value="ECO:0007669"/>
    <property type="project" value="UniProtKB-UniRule"/>
</dbReference>
<dbReference type="Proteomes" id="UP000526501">
    <property type="component" value="Unassembled WGS sequence"/>
</dbReference>
<keyword evidence="4 11" id="KW-0436">Ligase</keyword>
<evidence type="ECO:0000256" key="8">
    <source>
        <dbReference type="ARBA" id="ARBA00022975"/>
    </source>
</evidence>
<dbReference type="InterPro" id="IPR006274">
    <property type="entry name" value="CarbamoylP_synth_ssu"/>
</dbReference>
<evidence type="ECO:0000256" key="5">
    <source>
        <dbReference type="ARBA" id="ARBA00022741"/>
    </source>
</evidence>
<comment type="pathway">
    <text evidence="1 11">Pyrimidine metabolism; UMP biosynthesis via de novo pathway; (S)-dihydroorotate from bicarbonate: step 1/3.</text>
</comment>
<dbReference type="SMART" id="SM01097">
    <property type="entry name" value="CPSase_sm_chain"/>
    <property type="match status" value="1"/>
</dbReference>
<dbReference type="HAMAP" id="MF_01209">
    <property type="entry name" value="CPSase_S_chain"/>
    <property type="match status" value="1"/>
</dbReference>
<dbReference type="RefSeq" id="WP_185661844.1">
    <property type="nucleotide sequence ID" value="NZ_CAWPOO010000013.1"/>
</dbReference>
<evidence type="ECO:0000313" key="13">
    <source>
        <dbReference type="EMBL" id="MBC2607985.1"/>
    </source>
</evidence>
<keyword evidence="11" id="KW-0028">Amino-acid biosynthesis</keyword>
<dbReference type="PRINTS" id="PR00099">
    <property type="entry name" value="CPSGATASE"/>
</dbReference>
<dbReference type="UniPathway" id="UPA00070">
    <property type="reaction ID" value="UER00115"/>
</dbReference>
<dbReference type="Gene3D" id="3.50.30.20">
    <property type="entry name" value="Carbamoyl-phosphate synthase small subunit, N-terminal domain"/>
    <property type="match status" value="1"/>
</dbReference>
<dbReference type="NCBIfam" id="NF009475">
    <property type="entry name" value="PRK12838.1"/>
    <property type="match status" value="1"/>
</dbReference>
<evidence type="ECO:0000256" key="4">
    <source>
        <dbReference type="ARBA" id="ARBA00022598"/>
    </source>
</evidence>
<evidence type="ECO:0000256" key="6">
    <source>
        <dbReference type="ARBA" id="ARBA00022840"/>
    </source>
</evidence>
<dbReference type="GO" id="GO:0006526">
    <property type="term" value="P:L-arginine biosynthetic process"/>
    <property type="evidence" value="ECO:0007669"/>
    <property type="project" value="UniProtKB-UniRule"/>
</dbReference>
<dbReference type="GO" id="GO:0004088">
    <property type="term" value="F:carbamoyl-phosphate synthase (glutamine-hydrolyzing) activity"/>
    <property type="evidence" value="ECO:0007669"/>
    <property type="project" value="UniProtKB-UniRule"/>
</dbReference>
<evidence type="ECO:0000256" key="10">
    <source>
        <dbReference type="ARBA" id="ARBA00049285"/>
    </source>
</evidence>
<keyword evidence="14" id="KW-1185">Reference proteome</keyword>
<feature type="binding site" evidence="11">
    <location>
        <position position="49"/>
    </location>
    <ligand>
        <name>L-glutamine</name>
        <dbReference type="ChEBI" id="CHEBI:58359"/>
    </ligand>
</feature>
<keyword evidence="6 11" id="KW-0067">ATP-binding</keyword>
<keyword evidence="8 11" id="KW-0665">Pyrimidine biosynthesis</keyword>
<comment type="catalytic activity">
    <reaction evidence="10 11">
        <text>L-glutamine + H2O = L-glutamate + NH4(+)</text>
        <dbReference type="Rhea" id="RHEA:15889"/>
        <dbReference type="ChEBI" id="CHEBI:15377"/>
        <dbReference type="ChEBI" id="CHEBI:28938"/>
        <dbReference type="ChEBI" id="CHEBI:29985"/>
        <dbReference type="ChEBI" id="CHEBI:58359"/>
    </reaction>
</comment>
<dbReference type="PROSITE" id="PS51273">
    <property type="entry name" value="GATASE_TYPE_1"/>
    <property type="match status" value="1"/>
</dbReference>
<dbReference type="GO" id="GO:0006207">
    <property type="term" value="P:'de novo' pyrimidine nucleobase biosynthetic process"/>
    <property type="evidence" value="ECO:0007669"/>
    <property type="project" value="InterPro"/>
</dbReference>
<dbReference type="Gene3D" id="3.40.50.880">
    <property type="match status" value="1"/>
</dbReference>
<dbReference type="Pfam" id="PF00988">
    <property type="entry name" value="CPSase_sm_chain"/>
    <property type="match status" value="1"/>
</dbReference>
<dbReference type="PRINTS" id="PR00096">
    <property type="entry name" value="GATASE"/>
</dbReference>
<feature type="region of interest" description="CPSase" evidence="11">
    <location>
        <begin position="1"/>
        <end position="197"/>
    </location>
</feature>
<dbReference type="PANTHER" id="PTHR43418">
    <property type="entry name" value="MULTIFUNCTIONAL TRYPTOPHAN BIOSYNTHESIS PROTEIN-RELATED"/>
    <property type="match status" value="1"/>
</dbReference>
<feature type="active site" evidence="11">
    <location>
        <position position="360"/>
    </location>
</feature>
<reference evidence="13 14" key="1">
    <citation type="submission" date="2020-07" db="EMBL/GenBank/DDBJ databases">
        <authorList>
            <person name="Feng X."/>
        </authorList>
    </citation>
    <scope>NUCLEOTIDE SEQUENCE [LARGE SCALE GENOMIC DNA]</scope>
    <source>
        <strain evidence="13 14">JCM23202</strain>
    </source>
</reference>
<comment type="similarity">
    <text evidence="3 11">Belongs to the CarA family.</text>
</comment>
<feature type="binding site" evidence="11">
    <location>
        <position position="317"/>
    </location>
    <ligand>
        <name>L-glutamine</name>
        <dbReference type="ChEBI" id="CHEBI:58359"/>
    </ligand>
</feature>
<keyword evidence="11" id="KW-0055">Arginine biosynthesis</keyword>
<dbReference type="GO" id="GO:0044205">
    <property type="term" value="P:'de novo' UMP biosynthetic process"/>
    <property type="evidence" value="ECO:0007669"/>
    <property type="project" value="UniProtKB-UniRule"/>
</dbReference>
<comment type="catalytic activity">
    <reaction evidence="9 11">
        <text>hydrogencarbonate + L-glutamine + 2 ATP + H2O = carbamoyl phosphate + L-glutamate + 2 ADP + phosphate + 2 H(+)</text>
        <dbReference type="Rhea" id="RHEA:18633"/>
        <dbReference type="ChEBI" id="CHEBI:15377"/>
        <dbReference type="ChEBI" id="CHEBI:15378"/>
        <dbReference type="ChEBI" id="CHEBI:17544"/>
        <dbReference type="ChEBI" id="CHEBI:29985"/>
        <dbReference type="ChEBI" id="CHEBI:30616"/>
        <dbReference type="ChEBI" id="CHEBI:43474"/>
        <dbReference type="ChEBI" id="CHEBI:58228"/>
        <dbReference type="ChEBI" id="CHEBI:58359"/>
        <dbReference type="ChEBI" id="CHEBI:456216"/>
        <dbReference type="EC" id="6.3.5.5"/>
    </reaction>
</comment>
<evidence type="ECO:0000256" key="2">
    <source>
        <dbReference type="ARBA" id="ARBA00005077"/>
    </source>
</evidence>
<dbReference type="InterPro" id="IPR017926">
    <property type="entry name" value="GATASE"/>
</dbReference>
<comment type="function">
    <text evidence="11">Small subunit of the glutamine-dependent carbamoyl phosphate synthetase (CPSase). CPSase catalyzes the formation of carbamoyl phosphate from the ammonia moiety of glutamine, carbonate, and phosphate donated by ATP, constituting the first step of 2 biosynthetic pathways, one leading to arginine and/or urea and the other to pyrimidine nucleotides. The small subunit (glutamine amidotransferase) binds and cleaves glutamine to supply the large subunit with the substrate ammonia.</text>
</comment>
<evidence type="ECO:0000256" key="11">
    <source>
        <dbReference type="HAMAP-Rule" id="MF_01209"/>
    </source>
</evidence>
<evidence type="ECO:0000259" key="12">
    <source>
        <dbReference type="SMART" id="SM01097"/>
    </source>
</evidence>
<feature type="active site" evidence="11">
    <location>
        <position position="358"/>
    </location>
</feature>
<protein>
    <recommendedName>
        <fullName evidence="11">Carbamoyl phosphate synthase small chain</fullName>
        <ecNumber evidence="11">6.3.5.5</ecNumber>
    </recommendedName>
    <alternativeName>
        <fullName evidence="11">Carbamoyl phosphate synthetase glutamine chain</fullName>
    </alternativeName>
</protein>
<dbReference type="AlphaFoldDB" id="A0A7X1E9L3"/>